<name>A0A060T2X9_BLAAD</name>
<gene>
    <name evidence="10" type="ORF">GNLVRS02_ARAD1C32494g</name>
</gene>
<accession>A0A060T2X9</accession>
<evidence type="ECO:0000256" key="4">
    <source>
        <dbReference type="ARBA" id="ARBA00022806"/>
    </source>
</evidence>
<dbReference type="GO" id="GO:0005694">
    <property type="term" value="C:chromosome"/>
    <property type="evidence" value="ECO:0007669"/>
    <property type="project" value="TreeGrafter"/>
</dbReference>
<dbReference type="PROSITE" id="PS51194">
    <property type="entry name" value="HELICASE_CTER"/>
    <property type="match status" value="1"/>
</dbReference>
<feature type="domain" description="Helicase C-terminal" evidence="9">
    <location>
        <begin position="242"/>
        <end position="408"/>
    </location>
</feature>
<dbReference type="CDD" id="cd17920">
    <property type="entry name" value="DEXHc_RecQ"/>
    <property type="match status" value="1"/>
</dbReference>
<evidence type="ECO:0000256" key="3">
    <source>
        <dbReference type="ARBA" id="ARBA00022801"/>
    </source>
</evidence>
<keyword evidence="3" id="KW-0378">Hydrolase</keyword>
<proteinExistence type="inferred from homology"/>
<evidence type="ECO:0000256" key="5">
    <source>
        <dbReference type="ARBA" id="ARBA00022840"/>
    </source>
</evidence>
<organism evidence="10">
    <name type="scientific">Blastobotrys adeninivorans</name>
    <name type="common">Yeast</name>
    <name type="synonym">Arxula adeninivorans</name>
    <dbReference type="NCBI Taxonomy" id="409370"/>
    <lineage>
        <taxon>Eukaryota</taxon>
        <taxon>Fungi</taxon>
        <taxon>Dikarya</taxon>
        <taxon>Ascomycota</taxon>
        <taxon>Saccharomycotina</taxon>
        <taxon>Dipodascomycetes</taxon>
        <taxon>Dipodascales</taxon>
        <taxon>Trichomonascaceae</taxon>
        <taxon>Blastobotrys</taxon>
    </lineage>
</organism>
<dbReference type="Pfam" id="PF00271">
    <property type="entry name" value="Helicase_C"/>
    <property type="match status" value="1"/>
</dbReference>
<reference evidence="10" key="1">
    <citation type="submission" date="2014-02" db="EMBL/GenBank/DDBJ databases">
        <authorList>
            <person name="Genoscope - CEA"/>
        </authorList>
    </citation>
    <scope>NUCLEOTIDE SEQUENCE</scope>
    <source>
        <strain evidence="10">LS3</strain>
    </source>
</reference>
<dbReference type="PANTHER" id="PTHR13710">
    <property type="entry name" value="DNA HELICASE RECQ FAMILY MEMBER"/>
    <property type="match status" value="1"/>
</dbReference>
<feature type="domain" description="Helicase ATP-binding" evidence="8">
    <location>
        <begin position="35"/>
        <end position="210"/>
    </location>
</feature>
<dbReference type="GO" id="GO:0016787">
    <property type="term" value="F:hydrolase activity"/>
    <property type="evidence" value="ECO:0007669"/>
    <property type="project" value="UniProtKB-KW"/>
</dbReference>
<dbReference type="GO" id="GO:0003676">
    <property type="term" value="F:nucleic acid binding"/>
    <property type="evidence" value="ECO:0007669"/>
    <property type="project" value="InterPro"/>
</dbReference>
<dbReference type="AlphaFoldDB" id="A0A060T2X9"/>
<dbReference type="GO" id="GO:0005634">
    <property type="term" value="C:nucleus"/>
    <property type="evidence" value="ECO:0007669"/>
    <property type="project" value="TreeGrafter"/>
</dbReference>
<dbReference type="InterPro" id="IPR014001">
    <property type="entry name" value="Helicase_ATP-bd"/>
</dbReference>
<dbReference type="NCBIfam" id="TIGR00614">
    <property type="entry name" value="recQ_fam"/>
    <property type="match status" value="1"/>
</dbReference>
<dbReference type="PANTHER" id="PTHR13710:SF152">
    <property type="entry name" value="ATP-DEPENDENT DNA HELICASE Q5"/>
    <property type="match status" value="1"/>
</dbReference>
<dbReference type="InterPro" id="IPR004589">
    <property type="entry name" value="DNA_helicase_ATP-dep_RecQ"/>
</dbReference>
<evidence type="ECO:0000259" key="8">
    <source>
        <dbReference type="PROSITE" id="PS51192"/>
    </source>
</evidence>
<evidence type="ECO:0000256" key="7">
    <source>
        <dbReference type="ARBA" id="ARBA00034808"/>
    </source>
</evidence>
<dbReference type="PROSITE" id="PS51192">
    <property type="entry name" value="HELICASE_ATP_BIND_1"/>
    <property type="match status" value="1"/>
</dbReference>
<dbReference type="GO" id="GO:0009378">
    <property type="term" value="F:four-way junction helicase activity"/>
    <property type="evidence" value="ECO:0007669"/>
    <property type="project" value="TreeGrafter"/>
</dbReference>
<dbReference type="GO" id="GO:0000724">
    <property type="term" value="P:double-strand break repair via homologous recombination"/>
    <property type="evidence" value="ECO:0007669"/>
    <property type="project" value="TreeGrafter"/>
</dbReference>
<dbReference type="Pfam" id="PF00270">
    <property type="entry name" value="DEAD"/>
    <property type="match status" value="1"/>
</dbReference>
<dbReference type="InterPro" id="IPR001650">
    <property type="entry name" value="Helicase_C-like"/>
</dbReference>
<evidence type="ECO:0000259" key="9">
    <source>
        <dbReference type="PROSITE" id="PS51194"/>
    </source>
</evidence>
<dbReference type="PhylomeDB" id="A0A060T2X9"/>
<keyword evidence="5" id="KW-0067">ATP-binding</keyword>
<dbReference type="SMART" id="SM00490">
    <property type="entry name" value="HELICc"/>
    <property type="match status" value="1"/>
</dbReference>
<protein>
    <recommendedName>
        <fullName evidence="7">DNA 3'-5' helicase</fullName>
        <ecNumber evidence="7">5.6.2.4</ecNumber>
    </recommendedName>
</protein>
<dbReference type="GO" id="GO:0005524">
    <property type="term" value="F:ATP binding"/>
    <property type="evidence" value="ECO:0007669"/>
    <property type="project" value="UniProtKB-KW"/>
</dbReference>
<dbReference type="GO" id="GO:0043138">
    <property type="term" value="F:3'-5' DNA helicase activity"/>
    <property type="evidence" value="ECO:0007669"/>
    <property type="project" value="UniProtKB-EC"/>
</dbReference>
<keyword evidence="4" id="KW-0347">Helicase</keyword>
<evidence type="ECO:0000313" key="10">
    <source>
        <dbReference type="EMBL" id="CDP35313.1"/>
    </source>
</evidence>
<dbReference type="Gene3D" id="3.40.50.300">
    <property type="entry name" value="P-loop containing nucleotide triphosphate hydrolases"/>
    <property type="match status" value="2"/>
</dbReference>
<comment type="similarity">
    <text evidence="1">Belongs to the helicase family. RecQ subfamily.</text>
</comment>
<dbReference type="InterPro" id="IPR011545">
    <property type="entry name" value="DEAD/DEAH_box_helicase_dom"/>
</dbReference>
<comment type="catalytic activity">
    <reaction evidence="6">
        <text>Couples ATP hydrolysis with the unwinding of duplex DNA by translocating in the 3'-5' direction.</text>
        <dbReference type="EC" id="5.6.2.4"/>
    </reaction>
</comment>
<dbReference type="EC" id="5.6.2.4" evidence="7"/>
<dbReference type="EMBL" id="HG937693">
    <property type="protein sequence ID" value="CDP35313.1"/>
    <property type="molecule type" value="Genomic_DNA"/>
</dbReference>
<evidence type="ECO:0000256" key="1">
    <source>
        <dbReference type="ARBA" id="ARBA00005446"/>
    </source>
</evidence>
<evidence type="ECO:0000256" key="6">
    <source>
        <dbReference type="ARBA" id="ARBA00034617"/>
    </source>
</evidence>
<evidence type="ECO:0000256" key="2">
    <source>
        <dbReference type="ARBA" id="ARBA00022741"/>
    </source>
</evidence>
<sequence>MHQRPRSSTSIVDIDFTLKNIFGKPGFRANQRQIVTSVLNNYDILVLLPTGYGKSITFQVPAVACEHGCTVVISPLTALMKDQVDALQKRGIEAANFSALSPYQRWELVQSDLSSGHPRTRILYVSPELCQQPYFQTILNRLYHHGELNRFVIDEAHCMVRWGKTFRPSYMHLRQLRQNYSDVPITALTATATEQVRETIIDQLGMDRDKLKVFGGPFNRPNLHYEVRFYQGPSLSPTVIEDIIKFISIYNARRRSNGSNSSGSGIVYCRQKKTTEFLAAELRARGIGAHHFHASMTKQDKDHVVIQWMNNTPGFQVVVATVAFGMGIDKPDVRFVIHADLPNDVETYYQAVGRAGRDELAAACILYYSRQDSVDLQTVVCANKGNNIKGYHQLIEFCETSTQCRHLMLGRYFVCDRADTAGEWCQWACDYCKDPEDLRRRKRVLEQTEEDEGEELG</sequence>
<keyword evidence="2" id="KW-0547">Nucleotide-binding</keyword>
<dbReference type="GO" id="GO:0005737">
    <property type="term" value="C:cytoplasm"/>
    <property type="evidence" value="ECO:0007669"/>
    <property type="project" value="TreeGrafter"/>
</dbReference>
<dbReference type="InterPro" id="IPR027417">
    <property type="entry name" value="P-loop_NTPase"/>
</dbReference>
<reference evidence="10" key="2">
    <citation type="submission" date="2014-06" db="EMBL/GenBank/DDBJ databases">
        <title>The complete genome of Blastobotrys (Arxula) adeninivorans LS3 - a yeast of biotechnological interest.</title>
        <authorList>
            <person name="Kunze G."/>
            <person name="Gaillardin C."/>
            <person name="Czernicka M."/>
            <person name="Durrens P."/>
            <person name="Martin T."/>
            <person name="Boer E."/>
            <person name="Gabaldon T."/>
            <person name="Cruz J."/>
            <person name="Talla E."/>
            <person name="Marck C."/>
            <person name="Goffeau A."/>
            <person name="Barbe V."/>
            <person name="Baret P."/>
            <person name="Baronian K."/>
            <person name="Beier S."/>
            <person name="Bleykasten C."/>
            <person name="Bode R."/>
            <person name="Casaregola S."/>
            <person name="Despons L."/>
            <person name="Fairhead C."/>
            <person name="Giersberg M."/>
            <person name="Gierski P."/>
            <person name="Hahnel U."/>
            <person name="Hartmann A."/>
            <person name="Jankowska D."/>
            <person name="Jubin C."/>
            <person name="Jung P."/>
            <person name="Lafontaine I."/>
            <person name="Leh-Louis V."/>
            <person name="Lemaire M."/>
            <person name="Marcet-Houben M."/>
            <person name="Mascher M."/>
            <person name="Morel G."/>
            <person name="Richard G.-F."/>
            <person name="Riechen J."/>
            <person name="Sacerdot C."/>
            <person name="Sarkar A."/>
            <person name="Savel G."/>
            <person name="Schacherer J."/>
            <person name="Sherman D."/>
            <person name="Straub M.-L."/>
            <person name="Stein N."/>
            <person name="Thierry A."/>
            <person name="Trautwein-Schult A."/>
            <person name="Westhof E."/>
            <person name="Worch S."/>
            <person name="Dujon B."/>
            <person name="Souciet J.-L."/>
            <person name="Wincker P."/>
            <person name="Scholz U."/>
            <person name="Neuveglise N."/>
        </authorList>
    </citation>
    <scope>NUCLEOTIDE SEQUENCE</scope>
    <source>
        <strain evidence="10">LS3</strain>
    </source>
</reference>
<dbReference type="FunFam" id="3.40.50.300:FF:001389">
    <property type="entry name" value="ATP-dependent DNA helicase RecQ"/>
    <property type="match status" value="1"/>
</dbReference>
<dbReference type="SUPFAM" id="SSF52540">
    <property type="entry name" value="P-loop containing nucleoside triphosphate hydrolases"/>
    <property type="match status" value="1"/>
</dbReference>
<dbReference type="SMART" id="SM00487">
    <property type="entry name" value="DEXDc"/>
    <property type="match status" value="1"/>
</dbReference>